<dbReference type="InterPro" id="IPR033337">
    <property type="entry name" value="TORTIFOLIA1/SINE1-2"/>
</dbReference>
<dbReference type="SUPFAM" id="SSF48371">
    <property type="entry name" value="ARM repeat"/>
    <property type="match status" value="1"/>
</dbReference>
<feature type="region of interest" description="Disordered" evidence="1">
    <location>
        <begin position="361"/>
        <end position="381"/>
    </location>
</feature>
<feature type="compositionally biased region" description="Polar residues" evidence="1">
    <location>
        <begin position="362"/>
        <end position="380"/>
    </location>
</feature>
<dbReference type="InterPro" id="IPR016024">
    <property type="entry name" value="ARM-type_fold"/>
</dbReference>
<dbReference type="GO" id="GO:0008017">
    <property type="term" value="F:microtubule binding"/>
    <property type="evidence" value="ECO:0007669"/>
    <property type="project" value="InterPro"/>
</dbReference>
<protein>
    <submittedName>
        <fullName evidence="2">Uncharacterized protein</fullName>
    </submittedName>
</protein>
<dbReference type="InterPro" id="IPR011989">
    <property type="entry name" value="ARM-like"/>
</dbReference>
<dbReference type="EMBL" id="CAJEUB010000013">
    <property type="protein sequence ID" value="CAD1846295.1"/>
    <property type="molecule type" value="Genomic_DNA"/>
</dbReference>
<evidence type="ECO:0000313" key="2">
    <source>
        <dbReference type="EMBL" id="CAD1846295.1"/>
    </source>
</evidence>
<dbReference type="Gene3D" id="1.25.10.10">
    <property type="entry name" value="Leucine-rich Repeat Variant"/>
    <property type="match status" value="1"/>
</dbReference>
<accession>A0A6V7QU70</accession>
<gene>
    <name evidence="2" type="ORF">CB5_LOCUS29506</name>
</gene>
<organism evidence="2">
    <name type="scientific">Ananas comosus var. bracteatus</name>
    <name type="common">red pineapple</name>
    <dbReference type="NCBI Taxonomy" id="296719"/>
    <lineage>
        <taxon>Eukaryota</taxon>
        <taxon>Viridiplantae</taxon>
        <taxon>Streptophyta</taxon>
        <taxon>Embryophyta</taxon>
        <taxon>Tracheophyta</taxon>
        <taxon>Spermatophyta</taxon>
        <taxon>Magnoliopsida</taxon>
        <taxon>Liliopsida</taxon>
        <taxon>Poales</taxon>
        <taxon>Bromeliaceae</taxon>
        <taxon>Bromelioideae</taxon>
        <taxon>Ananas</taxon>
    </lineage>
</organism>
<dbReference type="AlphaFoldDB" id="A0A6V7QU70"/>
<sequence>MGRSLSPLLRQELANLGKDADSRRSAMKALKSYAKDLDSKAIPHFLAEVSDTKGSLSSSGECTISLYEVLARVHGRNIVPQVENIMSTIMNTLSSSGGSFPSTRLALKGYAGEGDSVECPHGLVMALVKHNGLIAEAYARSLVRSGLQILSAGDAESNSQKRLSAIQMINFLMKFVDPRSVSSELGKVVDVMEQCQNDRMPFVRGAAFEASQTARSIAAQKGSRYEIGSSPIMNSNLLKRREKSPWRSPQGASNTDVGSYCSPAEFPSPESQTIDSCVNHDVFTDSPMSVGQSSCCFGHSRRTNRRLWNNDIAGVDVSLKDGLFLRACSETNNSDIGQLGNGQLNEANREHSESFSGFLHANSVTRDNNPSPQRSRQQVSIDDIKIYATPRKLIRSLQNSSDANNEDLENKCTGELTGSSAVEWNSMVESIGDCQSHCANCKAEMKNNLENGGIVSNQGSIRIANLSKTAMNQFLLQVKSLETVLAEYHVKFILKIDNEEPLFDLVPT</sequence>
<name>A0A6V7QU70_ANACO</name>
<dbReference type="PANTHER" id="PTHR31355">
    <property type="entry name" value="MICROTUBULE-ASSOCIATED PROTEIN TORTIFOLIA1"/>
    <property type="match status" value="1"/>
</dbReference>
<dbReference type="PANTHER" id="PTHR31355:SF4">
    <property type="entry name" value="TOG DOMAIN-CONTAINING PROTEIN"/>
    <property type="match status" value="1"/>
</dbReference>
<feature type="region of interest" description="Disordered" evidence="1">
    <location>
        <begin position="239"/>
        <end position="267"/>
    </location>
</feature>
<reference evidence="2" key="1">
    <citation type="submission" date="2020-07" db="EMBL/GenBank/DDBJ databases">
        <authorList>
            <person name="Lin J."/>
        </authorList>
    </citation>
    <scope>NUCLEOTIDE SEQUENCE</scope>
</reference>
<dbReference type="GO" id="GO:0005874">
    <property type="term" value="C:microtubule"/>
    <property type="evidence" value="ECO:0007669"/>
    <property type="project" value="InterPro"/>
</dbReference>
<proteinExistence type="predicted"/>
<evidence type="ECO:0000256" key="1">
    <source>
        <dbReference type="SAM" id="MobiDB-lite"/>
    </source>
</evidence>